<feature type="modified residue" description="4-aspartylphosphate" evidence="2">
    <location>
        <position position="351"/>
    </location>
</feature>
<feature type="domain" description="Response regulatory" evidence="3">
    <location>
        <begin position="302"/>
        <end position="418"/>
    </location>
</feature>
<evidence type="ECO:0000313" key="5">
    <source>
        <dbReference type="Proteomes" id="UP000238762"/>
    </source>
</evidence>
<organism evidence="4 5">
    <name type="scientific">Merismopedia glauca CCAP 1448/3</name>
    <dbReference type="NCBI Taxonomy" id="1296344"/>
    <lineage>
        <taxon>Bacteria</taxon>
        <taxon>Bacillati</taxon>
        <taxon>Cyanobacteriota</taxon>
        <taxon>Cyanophyceae</taxon>
        <taxon>Synechococcales</taxon>
        <taxon>Merismopediaceae</taxon>
        <taxon>Merismopedia</taxon>
    </lineage>
</organism>
<evidence type="ECO:0000256" key="1">
    <source>
        <dbReference type="ARBA" id="ARBA00022553"/>
    </source>
</evidence>
<dbReference type="InterPro" id="IPR024186">
    <property type="entry name" value="Sig_transdc_resp-reg_PatA"/>
</dbReference>
<dbReference type="Proteomes" id="UP000238762">
    <property type="component" value="Unassembled WGS sequence"/>
</dbReference>
<dbReference type="Pfam" id="PF00072">
    <property type="entry name" value="Response_reg"/>
    <property type="match status" value="1"/>
</dbReference>
<gene>
    <name evidence="4" type="ORF">C7B64_10650</name>
</gene>
<evidence type="ECO:0000256" key="2">
    <source>
        <dbReference type="PROSITE-ProRule" id="PRU00169"/>
    </source>
</evidence>
<evidence type="ECO:0000313" key="4">
    <source>
        <dbReference type="EMBL" id="PSB02979.1"/>
    </source>
</evidence>
<dbReference type="PANTHER" id="PTHR44591">
    <property type="entry name" value="STRESS RESPONSE REGULATOR PROTEIN 1"/>
    <property type="match status" value="1"/>
</dbReference>
<dbReference type="Gene3D" id="3.40.50.2300">
    <property type="match status" value="1"/>
</dbReference>
<keyword evidence="5" id="KW-1185">Reference proteome</keyword>
<dbReference type="InterPro" id="IPR050595">
    <property type="entry name" value="Bact_response_regulator"/>
</dbReference>
<dbReference type="PROSITE" id="PS50110">
    <property type="entry name" value="RESPONSE_REGULATORY"/>
    <property type="match status" value="1"/>
</dbReference>
<protein>
    <submittedName>
        <fullName evidence="4">Response regulator</fullName>
    </submittedName>
</protein>
<name>A0A2T1C3Z8_9CYAN</name>
<dbReference type="EMBL" id="PVWJ01000044">
    <property type="protein sequence ID" value="PSB02979.1"/>
    <property type="molecule type" value="Genomic_DNA"/>
</dbReference>
<dbReference type="InterPro" id="IPR025497">
    <property type="entry name" value="PatA-like_N"/>
</dbReference>
<dbReference type="SMART" id="SM00448">
    <property type="entry name" value="REC"/>
    <property type="match status" value="1"/>
</dbReference>
<sequence>MKPITLVDRQDSQNFYPLRLLERFVEGQANGCLAVFHNSVEWRFYFHQGLLTYATHSVDPFERLERHLRHLSRENRGLTAAICTEARLKFEHYSPDNTTFPPDYQAITWLVSEQYLNSEAAATLIKRLMNEVFETYLLLLANTTYNFIENNARNTYFCHVEIQLLAQEVQGKLLSWQALAPVISSPDQRPYFFSQNQTEQKLSLEKQQRLSKILTGFSFRQIAILVNQDELKIAQYLYPLINQKIVILRDPQSPFDRLPKLPTLRINPDSISHEKTNNSNVIDSSDTFNQITSGLKSKVQQKIVCVDDSPTILTEINRFLEGHNLSVHALSDSSKALMEIMRIKPDIILLDVGMPTIDGYKLCRLLRNHSLFKTTPIVMVTGNTGIVDRAKARMVGATDYLTKPFTQSELVKMVFRYLT</sequence>
<dbReference type="GO" id="GO:0000160">
    <property type="term" value="P:phosphorelay signal transduction system"/>
    <property type="evidence" value="ECO:0007669"/>
    <property type="project" value="InterPro"/>
</dbReference>
<dbReference type="InterPro" id="IPR001789">
    <property type="entry name" value="Sig_transdc_resp-reg_receiver"/>
</dbReference>
<reference evidence="4 5" key="1">
    <citation type="submission" date="2018-02" db="EMBL/GenBank/DDBJ databases">
        <authorList>
            <person name="Cohen D.B."/>
            <person name="Kent A.D."/>
        </authorList>
    </citation>
    <scope>NUCLEOTIDE SEQUENCE [LARGE SCALE GENOMIC DNA]</scope>
    <source>
        <strain evidence="4 5">CCAP 1448/3</strain>
    </source>
</reference>
<keyword evidence="1 2" id="KW-0597">Phosphoprotein</keyword>
<dbReference type="OrthoDB" id="9809318at2"/>
<dbReference type="InterPro" id="IPR011006">
    <property type="entry name" value="CheY-like_superfamily"/>
</dbReference>
<reference evidence="4 5" key="2">
    <citation type="submission" date="2018-03" db="EMBL/GenBank/DDBJ databases">
        <title>The ancient ancestry and fast evolution of plastids.</title>
        <authorList>
            <person name="Moore K.R."/>
            <person name="Magnabosco C."/>
            <person name="Momper L."/>
            <person name="Gold D.A."/>
            <person name="Bosak T."/>
            <person name="Fournier G.P."/>
        </authorList>
    </citation>
    <scope>NUCLEOTIDE SEQUENCE [LARGE SCALE GENOMIC DNA]</scope>
    <source>
        <strain evidence="4 5">CCAP 1448/3</strain>
    </source>
</reference>
<dbReference type="AlphaFoldDB" id="A0A2T1C3Z8"/>
<dbReference type="Pfam" id="PF14332">
    <property type="entry name" value="DUF4388"/>
    <property type="match status" value="1"/>
</dbReference>
<dbReference type="PIRSF" id="PIRSF005897">
    <property type="entry name" value="RR_PatA"/>
    <property type="match status" value="1"/>
</dbReference>
<dbReference type="SUPFAM" id="SSF52172">
    <property type="entry name" value="CheY-like"/>
    <property type="match status" value="1"/>
</dbReference>
<accession>A0A2T1C3Z8</accession>
<dbReference type="PANTHER" id="PTHR44591:SF3">
    <property type="entry name" value="RESPONSE REGULATORY DOMAIN-CONTAINING PROTEIN"/>
    <property type="match status" value="1"/>
</dbReference>
<comment type="caution">
    <text evidence="4">The sequence shown here is derived from an EMBL/GenBank/DDBJ whole genome shotgun (WGS) entry which is preliminary data.</text>
</comment>
<proteinExistence type="predicted"/>
<evidence type="ECO:0000259" key="3">
    <source>
        <dbReference type="PROSITE" id="PS50110"/>
    </source>
</evidence>